<comment type="caution">
    <text evidence="16">The sequence shown here is derived from an EMBL/GenBank/DDBJ whole genome shotgun (WGS) entry which is preliminary data.</text>
</comment>
<dbReference type="FunFam" id="3.90.740.10:FF:000005">
    <property type="entry name" value="Valine--tRNA ligase, mitochondrial"/>
    <property type="match status" value="1"/>
</dbReference>
<dbReference type="SUPFAM" id="SSF52374">
    <property type="entry name" value="Nucleotidylyl transferase"/>
    <property type="match status" value="1"/>
</dbReference>
<sequence>MTENLPTKFNPQEVEAGRYQKWLAQDLFKPSEDKQAKPYSIVIPPPNVTGKLHLGHAWDTTLQDMIIRQKRMQGFDTLWLPGMDHAGIATQAKVEEKLREQGISRYDLGREKFIDKVWEWKGEYAGHIREQWAKLGLSLDYSRERFTLDEGLSEAVRKVFVALYEKGLIYRGEYIINWDPQAKTALSDIEVIHKDVEGAFYHVTYPLADGSGVLEIATTRPETMLGDTAIAVHPDDERYQELIGKMAILPLVDKEIPIIADSYVDREFGTGAVKITPAHDPNDFEVGNRHNLPRVNVMDADGSMNELAGKYAGMDRFEARKAIVADLKAIGRLIKVEKMVHSVGHSERSGVVVEPRLSTQWFVKMGPLAEQAVNNQSTDNAVEFFPPRFNNTFMTWMENVHDWVISRQLWWGHRIPAWYHKETGEMYVGMEAPADSEKWEQDPDVLDTWFSSALWPFSTMGWPDETSEDYKRYFPTSTLVTGYDIIFFWVSRMIFQSLEFTDERPFKNVLIHGLIRDEQGRKMSKSLGNGIDPMDVIEKYGADALRWFLSTGSAPGQDVRFSYEKMDAAWNFINKIWNASRFVIMNVEGFTVEDIDFSGEKTVADRWILTRLNETIEKVTNLFDQFEFGEAGRQLYNFMWDDFCDWYIEMSKEILYGEDETAKQTTKSILVYVLDQTIRLLHPIMPFVTEEIWAKIPHTGESLVVADYPVVHEENNDETAAKGMEVLKDLIRSVRNIRAEVNTPLSKPITLLIKTSDPKVSEFLIENTSYIERFCNPEELVIDSEITAPDLAMSAVLTGAEIYLPLAGLINIEEEIERLEKELEKWSGEVKRVQGKLANERFVANAPEKVVAEERAKEKDYLEKQAAVQERITSLRTIS</sequence>
<gene>
    <name evidence="12" type="primary">valS</name>
    <name evidence="16" type="ORF">P7D36_07730</name>
</gene>
<dbReference type="Pfam" id="PF08264">
    <property type="entry name" value="Anticodon_1"/>
    <property type="match status" value="1"/>
</dbReference>
<dbReference type="NCBIfam" id="NF004349">
    <property type="entry name" value="PRK05729.1"/>
    <property type="match status" value="1"/>
</dbReference>
<evidence type="ECO:0000256" key="11">
    <source>
        <dbReference type="ARBA" id="ARBA00060830"/>
    </source>
</evidence>
<dbReference type="EMBL" id="JARPYT010000009">
    <property type="protein sequence ID" value="MDT2637400.1"/>
    <property type="molecule type" value="Genomic_DNA"/>
</dbReference>
<dbReference type="RefSeq" id="WP_311802282.1">
    <property type="nucleotide sequence ID" value="NZ_JARPYT010000009.1"/>
</dbReference>
<dbReference type="Proteomes" id="UP001245561">
    <property type="component" value="Unassembled WGS sequence"/>
</dbReference>
<evidence type="ECO:0000313" key="16">
    <source>
        <dbReference type="EMBL" id="MDT2637400.1"/>
    </source>
</evidence>
<keyword evidence="9 12" id="KW-0030">Aminoacyl-tRNA synthetase</keyword>
<evidence type="ECO:0000259" key="14">
    <source>
        <dbReference type="Pfam" id="PF08264"/>
    </source>
</evidence>
<evidence type="ECO:0000256" key="1">
    <source>
        <dbReference type="ARBA" id="ARBA00004496"/>
    </source>
</evidence>
<feature type="short sequence motif" description="'KMSKS' region" evidence="12">
    <location>
        <begin position="522"/>
        <end position="526"/>
    </location>
</feature>
<evidence type="ECO:0000256" key="8">
    <source>
        <dbReference type="ARBA" id="ARBA00023054"/>
    </source>
</evidence>
<keyword evidence="7 12" id="KW-0648">Protein biosynthesis</keyword>
<dbReference type="FunFam" id="1.10.287.380:FF:000001">
    <property type="entry name" value="Valine--tRNA ligase"/>
    <property type="match status" value="1"/>
</dbReference>
<keyword evidence="3 12" id="KW-0963">Cytoplasm</keyword>
<dbReference type="SUPFAM" id="SSF50677">
    <property type="entry name" value="ValRS/IleRS/LeuRS editing domain"/>
    <property type="match status" value="1"/>
</dbReference>
<keyword evidence="8 12" id="KW-0175">Coiled coil</keyword>
<feature type="binding site" evidence="12">
    <location>
        <position position="525"/>
    </location>
    <ligand>
        <name>ATP</name>
        <dbReference type="ChEBI" id="CHEBI:30616"/>
    </ligand>
</feature>
<dbReference type="Gene3D" id="3.40.50.620">
    <property type="entry name" value="HUPs"/>
    <property type="match status" value="2"/>
</dbReference>
<evidence type="ECO:0000259" key="13">
    <source>
        <dbReference type="Pfam" id="PF00133"/>
    </source>
</evidence>
<dbReference type="InterPro" id="IPR014729">
    <property type="entry name" value="Rossmann-like_a/b/a_fold"/>
</dbReference>
<evidence type="ECO:0000256" key="6">
    <source>
        <dbReference type="ARBA" id="ARBA00022840"/>
    </source>
</evidence>
<dbReference type="PANTHER" id="PTHR11946:SF93">
    <property type="entry name" value="VALINE--TRNA LIGASE, CHLOROPLASTIC_MITOCHONDRIAL 2"/>
    <property type="match status" value="1"/>
</dbReference>
<dbReference type="InterPro" id="IPR009008">
    <property type="entry name" value="Val/Leu/Ile-tRNA-synth_edit"/>
</dbReference>
<dbReference type="Gene3D" id="1.10.730.10">
    <property type="entry name" value="Isoleucyl-tRNA Synthetase, Domain 1"/>
    <property type="match status" value="1"/>
</dbReference>
<dbReference type="SUPFAM" id="SSF46589">
    <property type="entry name" value="tRNA-binding arm"/>
    <property type="match status" value="1"/>
</dbReference>
<feature type="domain" description="Methionyl/Valyl/Leucyl/Isoleucyl-tRNA synthetase anticodon-binding" evidence="14">
    <location>
        <begin position="605"/>
        <end position="751"/>
    </location>
</feature>
<dbReference type="SUPFAM" id="SSF47323">
    <property type="entry name" value="Anticodon-binding domain of a subclass of class I aminoacyl-tRNA synthetases"/>
    <property type="match status" value="1"/>
</dbReference>
<evidence type="ECO:0000313" key="17">
    <source>
        <dbReference type="Proteomes" id="UP001245561"/>
    </source>
</evidence>
<dbReference type="Gene3D" id="3.90.740.10">
    <property type="entry name" value="Valyl/Leucyl/Isoleucyl-tRNA synthetase, editing domain"/>
    <property type="match status" value="2"/>
</dbReference>
<dbReference type="Pfam" id="PF00133">
    <property type="entry name" value="tRNA-synt_1"/>
    <property type="match status" value="1"/>
</dbReference>
<dbReference type="PRINTS" id="PR00986">
    <property type="entry name" value="TRNASYNTHVAL"/>
</dbReference>
<dbReference type="CDD" id="cd07962">
    <property type="entry name" value="Anticodon_Ia_Val"/>
    <property type="match status" value="1"/>
</dbReference>
<dbReference type="InterPro" id="IPR019499">
    <property type="entry name" value="Val-tRNA_synth_tRNA-bd"/>
</dbReference>
<dbReference type="CDD" id="cd00817">
    <property type="entry name" value="ValRS_core"/>
    <property type="match status" value="1"/>
</dbReference>
<proteinExistence type="inferred from homology"/>
<comment type="domain">
    <text evidence="12">ValRS has two distinct active sites: one for aminoacylation and one for editing. The misactivated threonine is translocated from the active site to the editing site.</text>
</comment>
<comment type="subunit">
    <text evidence="2 12">Monomer.</text>
</comment>
<dbReference type="InterPro" id="IPR002300">
    <property type="entry name" value="aa-tRNA-synth_Ia"/>
</dbReference>
<dbReference type="InterPro" id="IPR010978">
    <property type="entry name" value="tRNA-bd_arm"/>
</dbReference>
<evidence type="ECO:0000256" key="2">
    <source>
        <dbReference type="ARBA" id="ARBA00011245"/>
    </source>
</evidence>
<feature type="domain" description="Valyl-tRNA synthetase tRNA-binding arm" evidence="15">
    <location>
        <begin position="811"/>
        <end position="875"/>
    </location>
</feature>
<keyword evidence="5 12" id="KW-0547">Nucleotide-binding</keyword>
<evidence type="ECO:0000256" key="7">
    <source>
        <dbReference type="ARBA" id="ARBA00022917"/>
    </source>
</evidence>
<dbReference type="PANTHER" id="PTHR11946">
    <property type="entry name" value="VALYL-TRNA SYNTHETASES"/>
    <property type="match status" value="1"/>
</dbReference>
<dbReference type="FunFam" id="3.40.50.620:FF:000098">
    <property type="entry name" value="Valine--tRNA ligase"/>
    <property type="match status" value="1"/>
</dbReference>
<dbReference type="EC" id="6.1.1.9" evidence="12"/>
<keyword evidence="6 12" id="KW-0067">ATP-binding</keyword>
<dbReference type="AlphaFoldDB" id="A0AAW8TMG8"/>
<dbReference type="GO" id="GO:0005829">
    <property type="term" value="C:cytosol"/>
    <property type="evidence" value="ECO:0007669"/>
    <property type="project" value="TreeGrafter"/>
</dbReference>
<dbReference type="InterPro" id="IPR037118">
    <property type="entry name" value="Val-tRNA_synth_C_sf"/>
</dbReference>
<dbReference type="GO" id="GO:0005524">
    <property type="term" value="F:ATP binding"/>
    <property type="evidence" value="ECO:0007669"/>
    <property type="project" value="UniProtKB-UniRule"/>
</dbReference>
<dbReference type="GO" id="GO:0006438">
    <property type="term" value="P:valyl-tRNA aminoacylation"/>
    <property type="evidence" value="ECO:0007669"/>
    <property type="project" value="UniProtKB-UniRule"/>
</dbReference>
<dbReference type="FunFam" id="1.10.730.10:FF:000014">
    <property type="entry name" value="Valine--tRNA ligase"/>
    <property type="match status" value="1"/>
</dbReference>
<feature type="coiled-coil region" evidence="12">
    <location>
        <begin position="809"/>
        <end position="836"/>
    </location>
</feature>
<evidence type="ECO:0000256" key="9">
    <source>
        <dbReference type="ARBA" id="ARBA00023146"/>
    </source>
</evidence>
<dbReference type="PROSITE" id="PS00178">
    <property type="entry name" value="AA_TRNA_LIGASE_I"/>
    <property type="match status" value="1"/>
</dbReference>
<evidence type="ECO:0000256" key="10">
    <source>
        <dbReference type="ARBA" id="ARBA00047552"/>
    </source>
</evidence>
<evidence type="ECO:0000256" key="5">
    <source>
        <dbReference type="ARBA" id="ARBA00022741"/>
    </source>
</evidence>
<accession>A0AAW8TMG8</accession>
<feature type="domain" description="Aminoacyl-tRNA synthetase class Ia" evidence="13">
    <location>
        <begin position="18"/>
        <end position="562"/>
    </location>
</feature>
<evidence type="ECO:0000256" key="3">
    <source>
        <dbReference type="ARBA" id="ARBA00022490"/>
    </source>
</evidence>
<feature type="short sequence motif" description="'HIGH' region" evidence="12">
    <location>
        <begin position="46"/>
        <end position="56"/>
    </location>
</feature>
<dbReference type="GO" id="GO:0002161">
    <property type="term" value="F:aminoacyl-tRNA deacylase activity"/>
    <property type="evidence" value="ECO:0007669"/>
    <property type="project" value="InterPro"/>
</dbReference>
<dbReference type="Pfam" id="PF10458">
    <property type="entry name" value="Val_tRNA-synt_C"/>
    <property type="match status" value="1"/>
</dbReference>
<evidence type="ECO:0000259" key="15">
    <source>
        <dbReference type="Pfam" id="PF10458"/>
    </source>
</evidence>
<dbReference type="NCBIfam" id="TIGR00422">
    <property type="entry name" value="valS"/>
    <property type="match status" value="1"/>
</dbReference>
<comment type="function">
    <text evidence="12">Catalyzes the attachment of valine to tRNA(Val). As ValRS can inadvertently accommodate and process structurally similar amino acids such as threonine, to avoid such errors, it has a 'posttransfer' editing activity that hydrolyzes mischarged Thr-tRNA(Val) in a tRNA-dependent manner.</text>
</comment>
<protein>
    <recommendedName>
        <fullName evidence="12">Valine--tRNA ligase</fullName>
        <ecNumber evidence="12">6.1.1.9</ecNumber>
    </recommendedName>
    <alternativeName>
        <fullName evidence="12">Valyl-tRNA synthetase</fullName>
        <shortName evidence="12">ValRS</shortName>
    </alternativeName>
</protein>
<comment type="domain">
    <text evidence="12">The C-terminal coiled-coil domain is crucial for aminoacylation activity.</text>
</comment>
<dbReference type="InterPro" id="IPR001412">
    <property type="entry name" value="aa-tRNA-synth_I_CS"/>
</dbReference>
<dbReference type="InterPro" id="IPR009080">
    <property type="entry name" value="tRNAsynth_Ia_anticodon-bd"/>
</dbReference>
<comment type="similarity">
    <text evidence="11 12">Belongs to the class-I aminoacyl-tRNA synthetase family. ValS type 1 subfamily.</text>
</comment>
<name>A0AAW8TMG8_9ENTE</name>
<organism evidence="16 17">
    <name type="scientific">Enterococcus dongliensis</name>
    <dbReference type="NCBI Taxonomy" id="2559925"/>
    <lineage>
        <taxon>Bacteria</taxon>
        <taxon>Bacillati</taxon>
        <taxon>Bacillota</taxon>
        <taxon>Bacilli</taxon>
        <taxon>Lactobacillales</taxon>
        <taxon>Enterococcaceae</taxon>
        <taxon>Enterococcus</taxon>
    </lineage>
</organism>
<dbReference type="InterPro" id="IPR002303">
    <property type="entry name" value="Valyl-tRNA_ligase"/>
</dbReference>
<dbReference type="InterPro" id="IPR033705">
    <property type="entry name" value="Anticodon_Ia_Val"/>
</dbReference>
<dbReference type="InterPro" id="IPR013155">
    <property type="entry name" value="M/V/L/I-tRNA-synth_anticd-bd"/>
</dbReference>
<dbReference type="Gene3D" id="1.10.287.380">
    <property type="entry name" value="Valyl-tRNA synthetase, C-terminal domain"/>
    <property type="match status" value="1"/>
</dbReference>
<dbReference type="GO" id="GO:0004832">
    <property type="term" value="F:valine-tRNA ligase activity"/>
    <property type="evidence" value="ECO:0007669"/>
    <property type="project" value="UniProtKB-UniRule"/>
</dbReference>
<keyword evidence="4 12" id="KW-0436">Ligase</keyword>
<evidence type="ECO:0000256" key="12">
    <source>
        <dbReference type="HAMAP-Rule" id="MF_02004"/>
    </source>
</evidence>
<comment type="catalytic activity">
    <reaction evidence="10 12">
        <text>tRNA(Val) + L-valine + ATP = L-valyl-tRNA(Val) + AMP + diphosphate</text>
        <dbReference type="Rhea" id="RHEA:10704"/>
        <dbReference type="Rhea" id="RHEA-COMP:9672"/>
        <dbReference type="Rhea" id="RHEA-COMP:9708"/>
        <dbReference type="ChEBI" id="CHEBI:30616"/>
        <dbReference type="ChEBI" id="CHEBI:33019"/>
        <dbReference type="ChEBI" id="CHEBI:57762"/>
        <dbReference type="ChEBI" id="CHEBI:78442"/>
        <dbReference type="ChEBI" id="CHEBI:78537"/>
        <dbReference type="ChEBI" id="CHEBI:456215"/>
        <dbReference type="EC" id="6.1.1.9"/>
    </reaction>
</comment>
<reference evidence="16" key="1">
    <citation type="submission" date="2023-03" db="EMBL/GenBank/DDBJ databases">
        <authorList>
            <person name="Shen W."/>
            <person name="Cai J."/>
        </authorList>
    </citation>
    <scope>NUCLEOTIDE SEQUENCE</scope>
    <source>
        <strain evidence="16">P55-2</strain>
    </source>
</reference>
<dbReference type="HAMAP" id="MF_02004">
    <property type="entry name" value="Val_tRNA_synth_type1"/>
    <property type="match status" value="1"/>
</dbReference>
<dbReference type="FunFam" id="3.40.50.620:FF:000032">
    <property type="entry name" value="Valine--tRNA ligase"/>
    <property type="match status" value="1"/>
</dbReference>
<comment type="subcellular location">
    <subcellularLocation>
        <location evidence="1 12">Cytoplasm</location>
    </subcellularLocation>
</comment>
<evidence type="ECO:0000256" key="4">
    <source>
        <dbReference type="ARBA" id="ARBA00022598"/>
    </source>
</evidence>